<feature type="transmembrane region" description="Helical" evidence="7">
    <location>
        <begin position="235"/>
        <end position="253"/>
    </location>
</feature>
<feature type="region of interest" description="Disordered" evidence="8">
    <location>
        <begin position="318"/>
        <end position="377"/>
    </location>
</feature>
<feature type="transmembrane region" description="Helical" evidence="7">
    <location>
        <begin position="206"/>
        <end position="223"/>
    </location>
</feature>
<feature type="transmembrane region" description="Helical" evidence="7">
    <location>
        <begin position="59"/>
        <end position="81"/>
    </location>
</feature>
<evidence type="ECO:0000256" key="1">
    <source>
        <dbReference type="ARBA" id="ARBA00007150"/>
    </source>
</evidence>
<dbReference type="Pfam" id="PF01790">
    <property type="entry name" value="LGT"/>
    <property type="match status" value="1"/>
</dbReference>
<accession>G7H2N4</accession>
<organism evidence="9 10">
    <name type="scientific">Gordonia araii NBRC 100433</name>
    <dbReference type="NCBI Taxonomy" id="1073574"/>
    <lineage>
        <taxon>Bacteria</taxon>
        <taxon>Bacillati</taxon>
        <taxon>Actinomycetota</taxon>
        <taxon>Actinomycetes</taxon>
        <taxon>Mycobacteriales</taxon>
        <taxon>Gordoniaceae</taxon>
        <taxon>Gordonia</taxon>
    </lineage>
</organism>
<evidence type="ECO:0000313" key="10">
    <source>
        <dbReference type="Proteomes" id="UP000035088"/>
    </source>
</evidence>
<feature type="compositionally biased region" description="Low complexity" evidence="8">
    <location>
        <begin position="345"/>
        <end position="377"/>
    </location>
</feature>
<evidence type="ECO:0000256" key="4">
    <source>
        <dbReference type="ARBA" id="ARBA00022692"/>
    </source>
</evidence>
<evidence type="ECO:0000256" key="5">
    <source>
        <dbReference type="ARBA" id="ARBA00022989"/>
    </source>
</evidence>
<dbReference type="GO" id="GO:0042158">
    <property type="term" value="P:lipoprotein biosynthetic process"/>
    <property type="evidence" value="ECO:0007669"/>
    <property type="project" value="UniProtKB-UniRule"/>
</dbReference>
<dbReference type="UniPathway" id="UPA00664"/>
<dbReference type="NCBIfam" id="TIGR00544">
    <property type="entry name" value="lgt"/>
    <property type="match status" value="1"/>
</dbReference>
<dbReference type="GO" id="GO:0008961">
    <property type="term" value="F:phosphatidylglycerol-prolipoprotein diacylglyceryl transferase activity"/>
    <property type="evidence" value="ECO:0007669"/>
    <property type="project" value="UniProtKB-UniRule"/>
</dbReference>
<evidence type="ECO:0000256" key="2">
    <source>
        <dbReference type="ARBA" id="ARBA00022475"/>
    </source>
</evidence>
<dbReference type="PROSITE" id="PS01311">
    <property type="entry name" value="LGT"/>
    <property type="match status" value="1"/>
</dbReference>
<keyword evidence="5 7" id="KW-1133">Transmembrane helix</keyword>
<feature type="compositionally biased region" description="Basic and acidic residues" evidence="8">
    <location>
        <begin position="547"/>
        <end position="571"/>
    </location>
</feature>
<keyword evidence="3 7" id="KW-0808">Transferase</keyword>
<evidence type="ECO:0000256" key="7">
    <source>
        <dbReference type="HAMAP-Rule" id="MF_01147"/>
    </source>
</evidence>
<feature type="compositionally biased region" description="Acidic residues" evidence="8">
    <location>
        <begin position="531"/>
        <end position="546"/>
    </location>
</feature>
<keyword evidence="6 7" id="KW-0472">Membrane</keyword>
<dbReference type="RefSeq" id="WP_007322184.1">
    <property type="nucleotide sequence ID" value="NZ_BAEE01000052.1"/>
</dbReference>
<feature type="compositionally biased region" description="Acidic residues" evidence="8">
    <location>
        <begin position="573"/>
        <end position="636"/>
    </location>
</feature>
<keyword evidence="2 7" id="KW-1003">Cell membrane</keyword>
<evidence type="ECO:0000313" key="9">
    <source>
        <dbReference type="EMBL" id="GAB10109.1"/>
    </source>
</evidence>
<dbReference type="InterPro" id="IPR001640">
    <property type="entry name" value="Lgt"/>
</dbReference>
<feature type="compositionally biased region" description="Acidic residues" evidence="8">
    <location>
        <begin position="707"/>
        <end position="719"/>
    </location>
</feature>
<dbReference type="Proteomes" id="UP000035088">
    <property type="component" value="Unassembled WGS sequence"/>
</dbReference>
<dbReference type="GO" id="GO:0005886">
    <property type="term" value="C:plasma membrane"/>
    <property type="evidence" value="ECO:0007669"/>
    <property type="project" value="UniProtKB-SubCell"/>
</dbReference>
<keyword evidence="9" id="KW-0449">Lipoprotein</keyword>
<dbReference type="Gene3D" id="3.30.530.20">
    <property type="match status" value="1"/>
</dbReference>
<proteinExistence type="inferred from homology"/>
<dbReference type="EC" id="2.5.1.145" evidence="7"/>
<dbReference type="HAMAP" id="MF_01147">
    <property type="entry name" value="Lgt"/>
    <property type="match status" value="1"/>
</dbReference>
<name>G7H2N4_9ACTN</name>
<feature type="transmembrane region" description="Helical" evidence="7">
    <location>
        <begin position="265"/>
        <end position="286"/>
    </location>
</feature>
<comment type="catalytic activity">
    <reaction evidence="7">
        <text>L-cysteinyl-[prolipoprotein] + a 1,2-diacyl-sn-glycero-3-phospho-(1'-sn-glycerol) = an S-1,2-diacyl-sn-glyceryl-L-cysteinyl-[prolipoprotein] + sn-glycerol 1-phosphate + H(+)</text>
        <dbReference type="Rhea" id="RHEA:56712"/>
        <dbReference type="Rhea" id="RHEA-COMP:14679"/>
        <dbReference type="Rhea" id="RHEA-COMP:14680"/>
        <dbReference type="ChEBI" id="CHEBI:15378"/>
        <dbReference type="ChEBI" id="CHEBI:29950"/>
        <dbReference type="ChEBI" id="CHEBI:57685"/>
        <dbReference type="ChEBI" id="CHEBI:64716"/>
        <dbReference type="ChEBI" id="CHEBI:140658"/>
        <dbReference type="EC" id="2.5.1.145"/>
    </reaction>
</comment>
<evidence type="ECO:0000256" key="8">
    <source>
        <dbReference type="SAM" id="MobiDB-lite"/>
    </source>
</evidence>
<feature type="region of interest" description="Disordered" evidence="8">
    <location>
        <begin position="531"/>
        <end position="719"/>
    </location>
</feature>
<feature type="transmembrane region" description="Helical" evidence="7">
    <location>
        <begin position="101"/>
        <end position="125"/>
    </location>
</feature>
<feature type="compositionally biased region" description="Basic and acidic residues" evidence="8">
    <location>
        <begin position="637"/>
        <end position="653"/>
    </location>
</feature>
<dbReference type="PANTHER" id="PTHR30589">
    <property type="entry name" value="PROLIPOPROTEIN DIACYLGLYCERYL TRANSFERASE"/>
    <property type="match status" value="1"/>
</dbReference>
<gene>
    <name evidence="7 9" type="primary">lgt</name>
    <name evidence="9" type="ORF">GOARA_052_00080</name>
</gene>
<dbReference type="PANTHER" id="PTHR30589:SF0">
    <property type="entry name" value="PHOSPHATIDYLGLYCEROL--PROLIPOPROTEIN DIACYLGLYCERYL TRANSFERASE"/>
    <property type="match status" value="1"/>
</dbReference>
<comment type="subcellular location">
    <subcellularLocation>
        <location evidence="7">Cell membrane</location>
        <topology evidence="7">Multi-pass membrane protein</topology>
    </subcellularLocation>
</comment>
<evidence type="ECO:0000256" key="6">
    <source>
        <dbReference type="ARBA" id="ARBA00023136"/>
    </source>
</evidence>
<dbReference type="SUPFAM" id="SSF55961">
    <property type="entry name" value="Bet v1-like"/>
    <property type="match status" value="1"/>
</dbReference>
<dbReference type="InterPro" id="IPR023393">
    <property type="entry name" value="START-like_dom_sf"/>
</dbReference>
<evidence type="ECO:0000256" key="3">
    <source>
        <dbReference type="ARBA" id="ARBA00022679"/>
    </source>
</evidence>
<sequence length="719" mass="77066">MTVVSTAQVLALIPSPPQGVWQVGPFPIRAYALCILIGIFVALWWGSRRWIARGGQPGEVLDVAIWAVPFGLIGGRAYHVMTDWRYYFTDLDPTRGPLDALKIWDGGLGIWGAVALGAVGAWIGCRRYGIKLPAFGDAIAPPILLAQAIGRLGNYFNQEVFGRPTDLPWGLQIFERVNSSGQLDNLAGVSTGNPSVLHPDPVHPTFLYELLWNVFFVLVLVAVDRYFRIGHGRLFALYVMGYCFGRFFIELVRDDPASEPFGMGIRVNSIVAVVVFACALAYFLAAPRGRELGLSMYWPKRAEVLAAEGKVGYVDPWADDSPTVPDSAPTVPDSAPSVPGSTPTVPESAPSVPESAPSVPESAPSVPESAPSVPSVVPADVDEDAVRIVSATREIAAPASAIFDLIADPAQQPRFDGNENLQEADEGQRVTAVGDSFRMTNTSGRVRDNKVVEFVEDRVIAWLPSEVDKAPPGHLWRWELKPVDEETTSVTHTYDWTRLSSDETKRIERARGTTSESLLASLDRLAEVVEADAGSDEPDATDDVAESEAKASGDDIADADDRPNIVKHVDADPAADTEAEPDDTSADDSSADETVEAEDTDSADGADESDGAESADSDDNAGEGDTADIDSAEAEVEDKAAESDEPTEEKPDEPAEPDEPAVADDADLDDTGVDDTSVDDTSVEDGEEPEADADEAVEPKDEATPETTEDDDPVDSDKA</sequence>
<comment type="pathway">
    <text evidence="7">Protein modification; lipoprotein biosynthesis (diacylglyceryl transfer).</text>
</comment>
<reference evidence="9 10" key="1">
    <citation type="submission" date="2011-11" db="EMBL/GenBank/DDBJ databases">
        <title>Whole genome shotgun sequence of Gordonia araii NBRC 100433.</title>
        <authorList>
            <person name="Yoshida Y."/>
            <person name="Hosoyama A."/>
            <person name="Tsuchikane K."/>
            <person name="Katsumata H."/>
            <person name="Yamazaki S."/>
            <person name="Fujita N."/>
        </authorList>
    </citation>
    <scope>NUCLEOTIDE SEQUENCE [LARGE SCALE GENOMIC DNA]</scope>
    <source>
        <strain evidence="9 10">NBRC 100433</strain>
    </source>
</reference>
<dbReference type="AlphaFoldDB" id="G7H2N4"/>
<dbReference type="STRING" id="1073574.GOARA_052_00080"/>
<feature type="binding site" evidence="7">
    <location>
        <position position="151"/>
    </location>
    <ligand>
        <name>a 1,2-diacyl-sn-glycero-3-phospho-(1'-sn-glycerol)</name>
        <dbReference type="ChEBI" id="CHEBI:64716"/>
    </ligand>
</feature>
<feature type="compositionally biased region" description="Acidic residues" evidence="8">
    <location>
        <begin position="654"/>
        <end position="696"/>
    </location>
</feature>
<comment type="similarity">
    <text evidence="1 7">Belongs to the Lgt family.</text>
</comment>
<comment type="caution">
    <text evidence="9">The sequence shown here is derived from an EMBL/GenBank/DDBJ whole genome shotgun (WGS) entry which is preliminary data.</text>
</comment>
<dbReference type="EMBL" id="BAEE01000052">
    <property type="protein sequence ID" value="GAB10109.1"/>
    <property type="molecule type" value="Genomic_DNA"/>
</dbReference>
<feature type="transmembrane region" description="Helical" evidence="7">
    <location>
        <begin position="29"/>
        <end position="47"/>
    </location>
</feature>
<keyword evidence="10" id="KW-1185">Reference proteome</keyword>
<keyword evidence="4 7" id="KW-0812">Transmembrane</keyword>
<comment type="function">
    <text evidence="7">Catalyzes the transfer of the diacylglyceryl group from phosphatidylglycerol to the sulfhydryl group of the N-terminal cysteine of a prolipoprotein, the first step in the formation of mature lipoproteins.</text>
</comment>
<protein>
    <recommendedName>
        <fullName evidence="7">Phosphatidylglycerol--prolipoprotein diacylglyceryl transferase</fullName>
        <ecNumber evidence="7">2.5.1.145</ecNumber>
    </recommendedName>
</protein>